<feature type="region of interest" description="Disordered" evidence="1">
    <location>
        <begin position="1"/>
        <end position="22"/>
    </location>
</feature>
<keyword evidence="3" id="KW-1185">Reference proteome</keyword>
<proteinExistence type="predicted"/>
<comment type="caution">
    <text evidence="2">The sequence shown here is derived from an EMBL/GenBank/DDBJ whole genome shotgun (WGS) entry which is preliminary data.</text>
</comment>
<accession>A0ABT7YN15</accession>
<evidence type="ECO:0000256" key="1">
    <source>
        <dbReference type="SAM" id="MobiDB-lite"/>
    </source>
</evidence>
<dbReference type="Proteomes" id="UP001171902">
    <property type="component" value="Unassembled WGS sequence"/>
</dbReference>
<reference evidence="2" key="1">
    <citation type="submission" date="2023-06" db="EMBL/GenBank/DDBJ databases">
        <title>Gycomyces niveus sp.nov., a novel actinomycete isolated from soil in Shouguang.</title>
        <authorList>
            <person name="Yang X."/>
            <person name="Zhao J."/>
        </authorList>
    </citation>
    <scope>NUCLEOTIDE SEQUENCE</scope>
    <source>
        <strain evidence="2">NEAU C2</strain>
    </source>
</reference>
<gene>
    <name evidence="2" type="ORF">QWI33_09745</name>
</gene>
<organism evidence="2 3">
    <name type="scientific">Glycomyces tritici</name>
    <dbReference type="NCBI Taxonomy" id="2665176"/>
    <lineage>
        <taxon>Bacteria</taxon>
        <taxon>Bacillati</taxon>
        <taxon>Actinomycetota</taxon>
        <taxon>Actinomycetes</taxon>
        <taxon>Glycomycetales</taxon>
        <taxon>Glycomycetaceae</taxon>
        <taxon>Glycomyces</taxon>
    </lineage>
</organism>
<dbReference type="EMBL" id="JAUEMJ010000002">
    <property type="protein sequence ID" value="MDN3240008.1"/>
    <property type="molecule type" value="Genomic_DNA"/>
</dbReference>
<protein>
    <submittedName>
        <fullName evidence="2">Uncharacterized protein</fullName>
    </submittedName>
</protein>
<evidence type="ECO:0000313" key="3">
    <source>
        <dbReference type="Proteomes" id="UP001171902"/>
    </source>
</evidence>
<dbReference type="RefSeq" id="WP_289957053.1">
    <property type="nucleotide sequence ID" value="NZ_JAUEMJ010000002.1"/>
</dbReference>
<feature type="compositionally biased region" description="Basic and acidic residues" evidence="1">
    <location>
        <begin position="10"/>
        <end position="22"/>
    </location>
</feature>
<sequence>MPVFELTMGEYRDHGRDERKSKGSKEGLFHLLEFPDGSSIALGIDAPF</sequence>
<evidence type="ECO:0000313" key="2">
    <source>
        <dbReference type="EMBL" id="MDN3240008.1"/>
    </source>
</evidence>
<name>A0ABT7YN15_9ACTN</name>